<dbReference type="Pfam" id="PF00149">
    <property type="entry name" value="Metallophos"/>
    <property type="match status" value="1"/>
</dbReference>
<dbReference type="InterPro" id="IPR004843">
    <property type="entry name" value="Calcineurin-like_PHP"/>
</dbReference>
<dbReference type="InterPro" id="IPR050341">
    <property type="entry name" value="PP1_catalytic_subunit"/>
</dbReference>
<dbReference type="AlphaFoldDB" id="A0A0S4J1J1"/>
<protein>
    <recommendedName>
        <fullName evidence="1">Serine/threonine-protein phosphatase</fullName>
        <ecNumber evidence="1">3.1.3.16</ecNumber>
    </recommendedName>
</protein>
<comment type="similarity">
    <text evidence="1">Belongs to the PPP phosphatase family.</text>
</comment>
<evidence type="ECO:0000259" key="2">
    <source>
        <dbReference type="PROSITE" id="PS00125"/>
    </source>
</evidence>
<dbReference type="PROSITE" id="PS00125">
    <property type="entry name" value="SER_THR_PHOSPHATASE"/>
    <property type="match status" value="1"/>
</dbReference>
<feature type="domain" description="Serine/threonine specific protein phosphatases" evidence="2">
    <location>
        <begin position="148"/>
        <end position="153"/>
    </location>
</feature>
<dbReference type="PANTHER" id="PTHR11668">
    <property type="entry name" value="SERINE/THREONINE PROTEIN PHOSPHATASE"/>
    <property type="match status" value="1"/>
</dbReference>
<evidence type="ECO:0000313" key="4">
    <source>
        <dbReference type="Proteomes" id="UP000051952"/>
    </source>
</evidence>
<dbReference type="OMA" id="MRAHQCV"/>
<dbReference type="GO" id="GO:0005634">
    <property type="term" value="C:nucleus"/>
    <property type="evidence" value="ECO:0007669"/>
    <property type="project" value="TreeGrafter"/>
</dbReference>
<dbReference type="InterPro" id="IPR029052">
    <property type="entry name" value="Metallo-depent_PP-like"/>
</dbReference>
<evidence type="ECO:0000313" key="3">
    <source>
        <dbReference type="EMBL" id="CUG51080.1"/>
    </source>
</evidence>
<proteinExistence type="inferred from homology"/>
<dbReference type="InterPro" id="IPR006186">
    <property type="entry name" value="Ser/Thr-sp_prot-phosphatase"/>
</dbReference>
<dbReference type="EMBL" id="CYKH01000850">
    <property type="protein sequence ID" value="CUG51080.1"/>
    <property type="molecule type" value="Genomic_DNA"/>
</dbReference>
<gene>
    <name evidence="3" type="ORF">BSAL_80410</name>
</gene>
<dbReference type="GO" id="GO:0004722">
    <property type="term" value="F:protein serine/threonine phosphatase activity"/>
    <property type="evidence" value="ECO:0007669"/>
    <property type="project" value="UniProtKB-EC"/>
</dbReference>
<keyword evidence="1" id="KW-0378">Hydrolase</keyword>
<dbReference type="PRINTS" id="PR00114">
    <property type="entry name" value="STPHPHTASE"/>
</dbReference>
<keyword evidence="4" id="KW-1185">Reference proteome</keyword>
<dbReference type="OrthoDB" id="271734at2759"/>
<dbReference type="GO" id="GO:0005737">
    <property type="term" value="C:cytoplasm"/>
    <property type="evidence" value="ECO:0007669"/>
    <property type="project" value="TreeGrafter"/>
</dbReference>
<comment type="catalytic activity">
    <reaction evidence="1">
        <text>O-phospho-L-threonyl-[protein] + H2O = L-threonyl-[protein] + phosphate</text>
        <dbReference type="Rhea" id="RHEA:47004"/>
        <dbReference type="Rhea" id="RHEA-COMP:11060"/>
        <dbReference type="Rhea" id="RHEA-COMP:11605"/>
        <dbReference type="ChEBI" id="CHEBI:15377"/>
        <dbReference type="ChEBI" id="CHEBI:30013"/>
        <dbReference type="ChEBI" id="CHEBI:43474"/>
        <dbReference type="ChEBI" id="CHEBI:61977"/>
        <dbReference type="EC" id="3.1.3.16"/>
    </reaction>
</comment>
<reference evidence="4" key="1">
    <citation type="submission" date="2015-09" db="EMBL/GenBank/DDBJ databases">
        <authorList>
            <consortium name="Pathogen Informatics"/>
        </authorList>
    </citation>
    <scope>NUCLEOTIDE SEQUENCE [LARGE SCALE GENOMIC DNA]</scope>
    <source>
        <strain evidence="4">Lake Konstanz</strain>
    </source>
</reference>
<evidence type="ECO:0000256" key="1">
    <source>
        <dbReference type="RuleBase" id="RU004273"/>
    </source>
</evidence>
<sequence>MSLQEQPHNDSFVLFNQPASNGKWLPLISRLLNNESPRSALGEDAMADTLKALCEDARVVLRAEPVVLSIELKKPEDRVILVGDIHGQFRDLQTHILSVQQRAMSDGDPDDYTFLFLGDYVDRGPHGVEVMALLLALKVEYPNNVYIIRGNHEEAQTCRVYGFLQECRAKLDGDCWNTFVDVFRFLPLAAAVATTSGSFFCTHGGLSPHSTAIEGLQFLNREEYGDHYMMEHADSETMDGLMWSDPCDQAGYRQNFRGCGFIFGPDATEAFCATNNIQFVCRAHQMVQEGYKWDHDGRLLTLFSAPNYCGINDNRGAIAILRNKDQVGKDRVELEFVTFDAAPASPSMIYGAGTASPSSVVIREYFGENEAKPSEDAVEGEKATAPAE</sequence>
<dbReference type="Proteomes" id="UP000051952">
    <property type="component" value="Unassembled WGS sequence"/>
</dbReference>
<dbReference type="VEuPathDB" id="TriTrypDB:BSAL_80410"/>
<organism evidence="3 4">
    <name type="scientific">Bodo saltans</name>
    <name type="common">Flagellated protozoan</name>
    <dbReference type="NCBI Taxonomy" id="75058"/>
    <lineage>
        <taxon>Eukaryota</taxon>
        <taxon>Discoba</taxon>
        <taxon>Euglenozoa</taxon>
        <taxon>Kinetoplastea</taxon>
        <taxon>Metakinetoplastina</taxon>
        <taxon>Eubodonida</taxon>
        <taxon>Bodonidae</taxon>
        <taxon>Bodo</taxon>
    </lineage>
</organism>
<dbReference type="Gene3D" id="3.60.21.10">
    <property type="match status" value="1"/>
</dbReference>
<accession>A0A0S4J1J1</accession>
<dbReference type="SUPFAM" id="SSF56300">
    <property type="entry name" value="Metallo-dependent phosphatases"/>
    <property type="match status" value="1"/>
</dbReference>
<dbReference type="PANTHER" id="PTHR11668:SF514">
    <property type="entry name" value="SERINE_THREONINE-PROTEIN PHOSPHATASE"/>
    <property type="match status" value="1"/>
</dbReference>
<name>A0A0S4J1J1_BODSA</name>
<dbReference type="EC" id="3.1.3.16" evidence="1"/>
<dbReference type="SMART" id="SM00156">
    <property type="entry name" value="PP2Ac"/>
    <property type="match status" value="1"/>
</dbReference>